<protein>
    <submittedName>
        <fullName evidence="3">N-6 DNA methylase</fullName>
    </submittedName>
</protein>
<dbReference type="Proteomes" id="UP001595748">
    <property type="component" value="Unassembled WGS sequence"/>
</dbReference>
<dbReference type="SUPFAM" id="SSF53335">
    <property type="entry name" value="S-adenosyl-L-methionine-dependent methyltransferases"/>
    <property type="match status" value="1"/>
</dbReference>
<reference evidence="4" key="1">
    <citation type="journal article" date="2019" name="Int. J. Syst. Evol. Microbiol.">
        <title>The Global Catalogue of Microorganisms (GCM) 10K type strain sequencing project: providing services to taxonomists for standard genome sequencing and annotation.</title>
        <authorList>
            <consortium name="The Broad Institute Genomics Platform"/>
            <consortium name="The Broad Institute Genome Sequencing Center for Infectious Disease"/>
            <person name="Wu L."/>
            <person name="Ma J."/>
        </authorList>
    </citation>
    <scope>NUCLEOTIDE SEQUENCE [LARGE SCALE GENOMIC DNA]</scope>
    <source>
        <strain evidence="4">CCTCC AB 2013263</strain>
    </source>
</reference>
<evidence type="ECO:0000313" key="4">
    <source>
        <dbReference type="Proteomes" id="UP001595748"/>
    </source>
</evidence>
<gene>
    <name evidence="3" type="ORF">ACFOPQ_01430</name>
</gene>
<keyword evidence="3" id="KW-0808">Transferase</keyword>
<feature type="compositionally biased region" description="Polar residues" evidence="1">
    <location>
        <begin position="265"/>
        <end position="274"/>
    </location>
</feature>
<feature type="region of interest" description="Disordered" evidence="1">
    <location>
        <begin position="264"/>
        <end position="292"/>
    </location>
</feature>
<keyword evidence="3" id="KW-0489">Methyltransferase</keyword>
<keyword evidence="4" id="KW-1185">Reference proteome</keyword>
<comment type="caution">
    <text evidence="3">The sequence shown here is derived from an EMBL/GenBank/DDBJ whole genome shotgun (WGS) entry which is preliminary data.</text>
</comment>
<dbReference type="PRINTS" id="PR00507">
    <property type="entry name" value="N12N6MTFRASE"/>
</dbReference>
<dbReference type="GO" id="GO:0032259">
    <property type="term" value="P:methylation"/>
    <property type="evidence" value="ECO:0007669"/>
    <property type="project" value="UniProtKB-KW"/>
</dbReference>
<accession>A0ABV8A4K1</accession>
<dbReference type="InterPro" id="IPR003356">
    <property type="entry name" value="DNA_methylase_A-5"/>
</dbReference>
<dbReference type="Pfam" id="PF02384">
    <property type="entry name" value="N6_Mtase"/>
    <property type="match status" value="1"/>
</dbReference>
<dbReference type="GO" id="GO:0008168">
    <property type="term" value="F:methyltransferase activity"/>
    <property type="evidence" value="ECO:0007669"/>
    <property type="project" value="UniProtKB-KW"/>
</dbReference>
<evidence type="ECO:0000256" key="1">
    <source>
        <dbReference type="SAM" id="MobiDB-lite"/>
    </source>
</evidence>
<dbReference type="RefSeq" id="WP_380075603.1">
    <property type="nucleotide sequence ID" value="NZ_JBHRZF010000011.1"/>
</dbReference>
<feature type="domain" description="DNA methylase adenine-specific" evidence="2">
    <location>
        <begin position="95"/>
        <end position="216"/>
    </location>
</feature>
<dbReference type="InterPro" id="IPR029063">
    <property type="entry name" value="SAM-dependent_MTases_sf"/>
</dbReference>
<sequence length="292" mass="32406">MPRAATLKADNPPFVHGPITDPLKLPYAKKLSEVRTLRLNEAFRILVTCAACALTVGQQESLYLETIKGLDRHDLEIICHAFALLQQDMQERPYRDLLGPVYMEIGHQLDRKHGAEFFTPHAISYLMAKMIYGQNTHSMFPADKPLDCGEPACGSGGMILAATQVFVEAGISPLHTRWVAQDISNTSCYSTFINTSLWGIPALVKCGNTLSSDPPRWQWSNVFWHQARPLPDAAWIQRTRKVFDFIQGMAAETFEVAPQKPAVQASVQPATTEPRQPAPFGPEFGPLFGSEA</sequence>
<dbReference type="EMBL" id="JBHRZF010000011">
    <property type="protein sequence ID" value="MFC3859437.1"/>
    <property type="molecule type" value="Genomic_DNA"/>
</dbReference>
<evidence type="ECO:0000313" key="3">
    <source>
        <dbReference type="EMBL" id="MFC3859437.1"/>
    </source>
</evidence>
<dbReference type="Gene3D" id="3.40.50.150">
    <property type="entry name" value="Vaccinia Virus protein VP39"/>
    <property type="match status" value="1"/>
</dbReference>
<organism evidence="3 4">
    <name type="scientific">Deinococcus antarcticus</name>
    <dbReference type="NCBI Taxonomy" id="1298767"/>
    <lineage>
        <taxon>Bacteria</taxon>
        <taxon>Thermotogati</taxon>
        <taxon>Deinococcota</taxon>
        <taxon>Deinococci</taxon>
        <taxon>Deinococcales</taxon>
        <taxon>Deinococcaceae</taxon>
        <taxon>Deinococcus</taxon>
    </lineage>
</organism>
<evidence type="ECO:0000259" key="2">
    <source>
        <dbReference type="Pfam" id="PF02384"/>
    </source>
</evidence>
<proteinExistence type="predicted"/>
<name>A0ABV8A4K1_9DEIO</name>